<keyword evidence="1" id="KW-0812">Transmembrane</keyword>
<dbReference type="RefSeq" id="WP_035506078.1">
    <property type="nucleotide sequence ID" value="NZ_CCDH010000001.1"/>
</dbReference>
<reference evidence="2 3" key="2">
    <citation type="submission" date="2014-05" db="EMBL/GenBank/DDBJ databases">
        <title>Draft genome sequence of Halobacillus karajensis HK-03.</title>
        <authorList>
            <person name="Khelaifia S."/>
            <person name="Croce O."/>
            <person name="Lagier J.C."/>
            <person name="Raoult D."/>
        </authorList>
    </citation>
    <scope>NUCLEOTIDE SEQUENCE [LARGE SCALE GENOMIC DNA]</scope>
    <source>
        <strain evidence="2 3">HD-03</strain>
    </source>
</reference>
<keyword evidence="3" id="KW-1185">Reference proteome</keyword>
<evidence type="ECO:0000256" key="1">
    <source>
        <dbReference type="SAM" id="Phobius"/>
    </source>
</evidence>
<comment type="caution">
    <text evidence="2">The sequence shown here is derived from an EMBL/GenBank/DDBJ whole genome shotgun (WGS) entry which is preliminary data.</text>
</comment>
<dbReference type="AlphaFoldDB" id="A0A059NYU0"/>
<feature type="transmembrane region" description="Helical" evidence="1">
    <location>
        <begin position="41"/>
        <end position="61"/>
    </location>
</feature>
<evidence type="ECO:0000313" key="3">
    <source>
        <dbReference type="Proteomes" id="UP000028868"/>
    </source>
</evidence>
<reference evidence="3" key="1">
    <citation type="submission" date="2014-03" db="EMBL/GenBank/DDBJ databases">
        <authorList>
            <person name="Urmite Genomes U."/>
        </authorList>
    </citation>
    <scope>NUCLEOTIDE SEQUENCE [LARGE SCALE GENOMIC DNA]</scope>
    <source>
        <strain evidence="3">HD-03</strain>
    </source>
</reference>
<name>A0A059NYU0_9BACI</name>
<dbReference type="EMBL" id="CCDI010000001">
    <property type="protein sequence ID" value="CDQ22677.1"/>
    <property type="molecule type" value="Genomic_DNA"/>
</dbReference>
<accession>A0A059NYU0</accession>
<evidence type="ECO:0000313" key="2">
    <source>
        <dbReference type="EMBL" id="CDQ22677.1"/>
    </source>
</evidence>
<organism evidence="2 3">
    <name type="scientific">Halobacillus karajensis</name>
    <dbReference type="NCBI Taxonomy" id="195088"/>
    <lineage>
        <taxon>Bacteria</taxon>
        <taxon>Bacillati</taxon>
        <taxon>Bacillota</taxon>
        <taxon>Bacilli</taxon>
        <taxon>Bacillales</taxon>
        <taxon>Bacillaceae</taxon>
        <taxon>Halobacillus</taxon>
    </lineage>
</organism>
<keyword evidence="1" id="KW-1133">Transmembrane helix</keyword>
<keyword evidence="1" id="KW-0472">Membrane</keyword>
<gene>
    <name evidence="2" type="ORF">BN983_00892</name>
</gene>
<sequence length="273" mass="31198">MTMVQQMIYEDARRQLMAGAFFSMTSFIFIVGLIFYRSGSFLIALVYSFIFSITGIALLKAGYNDLQKSKKVEGNFYSDHTLSTIKKVPARMYMGRTTIQSFQSGLFAMDGTSYGEIAEDVEAKQKPFYKLAGLFSYDQLRPAVFTYTNEGHEPLYRVEKKGGFKWRGYVQNSNGQYVAYTKESKEKATKQRITSYVESGGCRWSAKGDEYIGHFTIKDQEGKVWAVIKRGAIPREAADLFERMPGYLVEWKVRENIPSSLVAFLFLLHSRAR</sequence>
<feature type="transmembrane region" description="Helical" evidence="1">
    <location>
        <begin position="16"/>
        <end position="35"/>
    </location>
</feature>
<protein>
    <submittedName>
        <fullName evidence="2">Uncharacterized protein</fullName>
    </submittedName>
</protein>
<dbReference type="Proteomes" id="UP000028868">
    <property type="component" value="Unassembled WGS sequence"/>
</dbReference>
<proteinExistence type="predicted"/>